<keyword evidence="2" id="KW-1185">Reference proteome</keyword>
<reference evidence="1 2" key="1">
    <citation type="submission" date="2024-05" db="EMBL/GenBank/DDBJ databases">
        <title>Genome sequencing and assembly of Indian major carp, Cirrhinus mrigala (Hamilton, 1822).</title>
        <authorList>
            <person name="Mohindra V."/>
            <person name="Chowdhury L.M."/>
            <person name="Lal K."/>
            <person name="Jena J.K."/>
        </authorList>
    </citation>
    <scope>NUCLEOTIDE SEQUENCE [LARGE SCALE GENOMIC DNA]</scope>
    <source>
        <strain evidence="1">CM1030</strain>
        <tissue evidence="1">Blood</tissue>
    </source>
</reference>
<evidence type="ECO:0000313" key="1">
    <source>
        <dbReference type="EMBL" id="KAL0180188.1"/>
    </source>
</evidence>
<dbReference type="Proteomes" id="UP001529510">
    <property type="component" value="Unassembled WGS sequence"/>
</dbReference>
<dbReference type="EMBL" id="JAMKFB020000012">
    <property type="protein sequence ID" value="KAL0180188.1"/>
    <property type="molecule type" value="Genomic_DNA"/>
</dbReference>
<proteinExistence type="predicted"/>
<name>A0ABD0Q1M3_CIRMR</name>
<sequence length="60" mass="6912">RSESDAADWPSGADRLIRGLEPLVLWMSNSIQILHFIHQEVPRLLHGVSQEEEEEEEDCI</sequence>
<accession>A0ABD0Q1M3</accession>
<feature type="non-terminal residue" evidence="1">
    <location>
        <position position="60"/>
    </location>
</feature>
<gene>
    <name evidence="1" type="ORF">M9458_025630</name>
</gene>
<comment type="caution">
    <text evidence="1">The sequence shown here is derived from an EMBL/GenBank/DDBJ whole genome shotgun (WGS) entry which is preliminary data.</text>
</comment>
<organism evidence="1 2">
    <name type="scientific">Cirrhinus mrigala</name>
    <name type="common">Mrigala</name>
    <dbReference type="NCBI Taxonomy" id="683832"/>
    <lineage>
        <taxon>Eukaryota</taxon>
        <taxon>Metazoa</taxon>
        <taxon>Chordata</taxon>
        <taxon>Craniata</taxon>
        <taxon>Vertebrata</taxon>
        <taxon>Euteleostomi</taxon>
        <taxon>Actinopterygii</taxon>
        <taxon>Neopterygii</taxon>
        <taxon>Teleostei</taxon>
        <taxon>Ostariophysi</taxon>
        <taxon>Cypriniformes</taxon>
        <taxon>Cyprinidae</taxon>
        <taxon>Labeoninae</taxon>
        <taxon>Labeonini</taxon>
        <taxon>Cirrhinus</taxon>
    </lineage>
</organism>
<feature type="non-terminal residue" evidence="1">
    <location>
        <position position="1"/>
    </location>
</feature>
<protein>
    <submittedName>
        <fullName evidence="1">Uncharacterized protein</fullName>
    </submittedName>
</protein>
<dbReference type="AlphaFoldDB" id="A0ABD0Q1M3"/>
<evidence type="ECO:0000313" key="2">
    <source>
        <dbReference type="Proteomes" id="UP001529510"/>
    </source>
</evidence>